<keyword evidence="2" id="KW-1185">Reference proteome</keyword>
<dbReference type="EMBL" id="CAJOBP010009418">
    <property type="protein sequence ID" value="CAF4552039.1"/>
    <property type="molecule type" value="Genomic_DNA"/>
</dbReference>
<gene>
    <name evidence="1" type="ORF">UJA718_LOCUS29424</name>
</gene>
<evidence type="ECO:0000313" key="1">
    <source>
        <dbReference type="EMBL" id="CAF4552039.1"/>
    </source>
</evidence>
<evidence type="ECO:0000313" key="2">
    <source>
        <dbReference type="Proteomes" id="UP000663873"/>
    </source>
</evidence>
<name>A0A820Z474_9BILA</name>
<accession>A0A820Z474</accession>
<protein>
    <submittedName>
        <fullName evidence="1">Uncharacterized protein</fullName>
    </submittedName>
</protein>
<comment type="caution">
    <text evidence="1">The sequence shown here is derived from an EMBL/GenBank/DDBJ whole genome shotgun (WGS) entry which is preliminary data.</text>
</comment>
<sequence length="66" mass="7464">MTSRSALSFFLAVQREVSSLLATVDETVEIDILSYVPFEYKTEANNEGRAREFSLLESNSKPFSIE</sequence>
<organism evidence="1 2">
    <name type="scientific">Rotaria socialis</name>
    <dbReference type="NCBI Taxonomy" id="392032"/>
    <lineage>
        <taxon>Eukaryota</taxon>
        <taxon>Metazoa</taxon>
        <taxon>Spiralia</taxon>
        <taxon>Gnathifera</taxon>
        <taxon>Rotifera</taxon>
        <taxon>Eurotatoria</taxon>
        <taxon>Bdelloidea</taxon>
        <taxon>Philodinida</taxon>
        <taxon>Philodinidae</taxon>
        <taxon>Rotaria</taxon>
    </lineage>
</organism>
<dbReference type="Proteomes" id="UP000663873">
    <property type="component" value="Unassembled WGS sequence"/>
</dbReference>
<proteinExistence type="predicted"/>
<dbReference type="AlphaFoldDB" id="A0A820Z474"/>
<reference evidence="1" key="1">
    <citation type="submission" date="2021-02" db="EMBL/GenBank/DDBJ databases">
        <authorList>
            <person name="Nowell W R."/>
        </authorList>
    </citation>
    <scope>NUCLEOTIDE SEQUENCE</scope>
</reference>